<keyword evidence="12" id="KW-0328">Glycosyltransferase</keyword>
<keyword evidence="4" id="KW-0597">Phosphoprotein</keyword>
<comment type="PTM">
    <text evidence="9">Transiently phosphorylated on a His residue during the reaction cycle. Phosphorylation strongly increases the affinity for substrates and increases the rate of nicotinate D-ribonucleotide production. Dephosphorylation regenerates the low-affinity form of the enzyme, leading to product release.</text>
</comment>
<dbReference type="InterPro" id="IPR013785">
    <property type="entry name" value="Aldolase_TIM"/>
</dbReference>
<evidence type="ECO:0000256" key="7">
    <source>
        <dbReference type="ARBA" id="ARBA00022679"/>
    </source>
</evidence>
<evidence type="ECO:0000313" key="12">
    <source>
        <dbReference type="EMBL" id="SMP05625.1"/>
    </source>
</evidence>
<dbReference type="Proteomes" id="UP001157947">
    <property type="component" value="Unassembled WGS sequence"/>
</dbReference>
<comment type="similarity">
    <text evidence="2 9">Belongs to the NAPRTase family.</text>
</comment>
<dbReference type="NCBIfam" id="NF009131">
    <property type="entry name" value="PRK12484.1"/>
    <property type="match status" value="1"/>
</dbReference>
<evidence type="ECO:0000256" key="6">
    <source>
        <dbReference type="ARBA" id="ARBA00022642"/>
    </source>
</evidence>
<dbReference type="PANTHER" id="PTHR11098:SF1">
    <property type="entry name" value="NICOTINATE PHOSPHORIBOSYLTRANSFERASE"/>
    <property type="match status" value="1"/>
</dbReference>
<dbReference type="CDD" id="cd01570">
    <property type="entry name" value="NAPRTase_A"/>
    <property type="match status" value="1"/>
</dbReference>
<evidence type="ECO:0000256" key="2">
    <source>
        <dbReference type="ARBA" id="ARBA00010897"/>
    </source>
</evidence>
<dbReference type="AlphaFoldDB" id="A0AA45WK20"/>
<dbReference type="InterPro" id="IPR036068">
    <property type="entry name" value="Nicotinate_pribotase-like_C"/>
</dbReference>
<comment type="caution">
    <text evidence="12">The sequence shown here is derived from an EMBL/GenBank/DDBJ whole genome shotgun (WGS) entry which is preliminary data.</text>
</comment>
<dbReference type="RefSeq" id="WP_265133969.1">
    <property type="nucleotide sequence ID" value="NZ_FXTX01000003.1"/>
</dbReference>
<dbReference type="NCBIfam" id="NF006696">
    <property type="entry name" value="PRK09243.1-3"/>
    <property type="match status" value="1"/>
</dbReference>
<reference evidence="12" key="1">
    <citation type="submission" date="2017-05" db="EMBL/GenBank/DDBJ databases">
        <authorList>
            <person name="Varghese N."/>
            <person name="Submissions S."/>
        </authorList>
    </citation>
    <scope>NUCLEOTIDE SEQUENCE</scope>
    <source>
        <strain evidence="12">DSM 18763</strain>
    </source>
</reference>
<feature type="domain" description="Nicotinate phosphoribosyltransferase N-terminal" evidence="11">
    <location>
        <begin position="14"/>
        <end position="135"/>
    </location>
</feature>
<evidence type="ECO:0000256" key="3">
    <source>
        <dbReference type="ARBA" id="ARBA00013236"/>
    </source>
</evidence>
<dbReference type="InterPro" id="IPR007229">
    <property type="entry name" value="Nic_PRibTrfase-Fam"/>
</dbReference>
<name>A0AA45WK20_9AQUI</name>
<dbReference type="SUPFAM" id="SSF54675">
    <property type="entry name" value="Nicotinate/Quinolinate PRTase N-terminal domain-like"/>
    <property type="match status" value="1"/>
</dbReference>
<evidence type="ECO:0000259" key="10">
    <source>
        <dbReference type="Pfam" id="PF04095"/>
    </source>
</evidence>
<dbReference type="GO" id="GO:0047280">
    <property type="term" value="F:nicotinamide phosphoribosyltransferase activity"/>
    <property type="evidence" value="ECO:0007669"/>
    <property type="project" value="UniProtKB-ARBA"/>
</dbReference>
<dbReference type="GO" id="GO:0004516">
    <property type="term" value="F:nicotinate phosphoribosyltransferase activity"/>
    <property type="evidence" value="ECO:0007669"/>
    <property type="project" value="UniProtKB-UniRule"/>
</dbReference>
<dbReference type="Gene3D" id="3.20.140.10">
    <property type="entry name" value="nicotinate phosphoribosyltransferase"/>
    <property type="match status" value="1"/>
</dbReference>
<comment type="function">
    <text evidence="9">Catalyzes the first step in the biosynthesis of NAD from nicotinic acid, the ATP-dependent synthesis of beta-nicotinate D-ribonucleotide from nicotinate and 5-phospho-D-ribose 1-phosphate.</text>
</comment>
<organism evidence="12 13">
    <name type="scientific">Venenivibrio stagnispumantis</name>
    <dbReference type="NCBI Taxonomy" id="407998"/>
    <lineage>
        <taxon>Bacteria</taxon>
        <taxon>Pseudomonadati</taxon>
        <taxon>Aquificota</taxon>
        <taxon>Aquificia</taxon>
        <taxon>Aquificales</taxon>
        <taxon>Hydrogenothermaceae</taxon>
        <taxon>Venenivibrio</taxon>
    </lineage>
</organism>
<dbReference type="FunFam" id="3.20.20.70:FF:000076">
    <property type="entry name" value="Nicotinate phosphoribosyltransferase"/>
    <property type="match status" value="1"/>
</dbReference>
<keyword evidence="5 9" id="KW-0436">Ligase</keyword>
<dbReference type="InterPro" id="IPR040727">
    <property type="entry name" value="NAPRTase_N"/>
</dbReference>
<evidence type="ECO:0000256" key="1">
    <source>
        <dbReference type="ARBA" id="ARBA00004952"/>
    </source>
</evidence>
<sequence length="449" mass="51465">MLNFGFVNQKNFSLLTDLYELTMAQIYFDKGINDVAVFEFFVRDTENRNYFLNAGLEQVLYYISNIRFEKEEIEYLRTTGKFSDEFLKYLKDFKFTGNLYAMEEGEIFFPYEPVVVVEAPLIQAQILETFIINTMQISILIATKALRCYSVAKDKLLVEFGLRRAHGTDAGMKAARNSFIGGFAGTSNVLAGKEFNIPIFGTMAHSFIMAHNSEKEAFLNFAFKYKENTIFLVDTYDTIQGVKNAVEVAKYLNLKTFKGIRLDSGDIITLSKEARKILDENGYKDATIFVSGSMNEYKIKEFLDNNAPIDGFGVGTELVVSSDLPYLDCAYKLVEYAKKPKIKLSPQKITLPAKKQVYRIIKEGIIQKDIITLFDEKLEEANPLLKPFIINGELVEKNYPSLNQIKEKSLNNFKTLPEELKDIYKKYEFLPEISKSLKDIMEKLKKEVS</sequence>
<dbReference type="PANTHER" id="PTHR11098">
    <property type="entry name" value="NICOTINATE PHOSPHORIBOSYLTRANSFERASE"/>
    <property type="match status" value="1"/>
</dbReference>
<accession>A0AA45WK20</accession>
<dbReference type="EC" id="6.3.4.21" evidence="3 9"/>
<keyword evidence="7 9" id="KW-0808">Transferase</keyword>
<evidence type="ECO:0000259" key="11">
    <source>
        <dbReference type="Pfam" id="PF17767"/>
    </source>
</evidence>
<dbReference type="InterPro" id="IPR006405">
    <property type="entry name" value="Nic_PRibTrfase_pncB"/>
</dbReference>
<dbReference type="SUPFAM" id="SSF51690">
    <property type="entry name" value="Nicotinate/Quinolinate PRTase C-terminal domain-like"/>
    <property type="match status" value="1"/>
</dbReference>
<evidence type="ECO:0000313" key="13">
    <source>
        <dbReference type="Proteomes" id="UP001157947"/>
    </source>
</evidence>
<proteinExistence type="inferred from homology"/>
<comment type="catalytic activity">
    <reaction evidence="8 9">
        <text>5-phospho-alpha-D-ribose 1-diphosphate + nicotinate + ATP + H2O = nicotinate beta-D-ribonucleotide + ADP + phosphate + diphosphate</text>
        <dbReference type="Rhea" id="RHEA:36163"/>
        <dbReference type="ChEBI" id="CHEBI:15377"/>
        <dbReference type="ChEBI" id="CHEBI:30616"/>
        <dbReference type="ChEBI" id="CHEBI:32544"/>
        <dbReference type="ChEBI" id="CHEBI:33019"/>
        <dbReference type="ChEBI" id="CHEBI:43474"/>
        <dbReference type="ChEBI" id="CHEBI:57502"/>
        <dbReference type="ChEBI" id="CHEBI:58017"/>
        <dbReference type="ChEBI" id="CHEBI:456216"/>
        <dbReference type="EC" id="6.3.4.21"/>
    </reaction>
</comment>
<dbReference type="Pfam" id="PF17767">
    <property type="entry name" value="NAPRTase_N"/>
    <property type="match status" value="1"/>
</dbReference>
<keyword evidence="13" id="KW-1185">Reference proteome</keyword>
<dbReference type="Pfam" id="PF04095">
    <property type="entry name" value="NAPRTase"/>
    <property type="match status" value="1"/>
</dbReference>
<dbReference type="PIRSF" id="PIRSF000484">
    <property type="entry name" value="NAPRT"/>
    <property type="match status" value="1"/>
</dbReference>
<feature type="domain" description="Nicotinate/nicotinamide phosphoribosyltransferase" evidence="10">
    <location>
        <begin position="157"/>
        <end position="340"/>
    </location>
</feature>
<dbReference type="EMBL" id="FXTX01000003">
    <property type="protein sequence ID" value="SMP05625.1"/>
    <property type="molecule type" value="Genomic_DNA"/>
</dbReference>
<protein>
    <recommendedName>
        <fullName evidence="3 9">Nicotinate phosphoribosyltransferase</fullName>
        <ecNumber evidence="3 9">6.3.4.21</ecNumber>
    </recommendedName>
</protein>
<comment type="pathway">
    <text evidence="1 9">Cofactor biosynthesis; NAD(+) biosynthesis; nicotinate D-ribonucleotide from nicotinate: step 1/1.</text>
</comment>
<dbReference type="InterPro" id="IPR041525">
    <property type="entry name" value="N/Namide_PRibTrfase"/>
</dbReference>
<keyword evidence="6 9" id="KW-0662">Pyridine nucleotide biosynthesis</keyword>
<gene>
    <name evidence="12" type="ORF">SAMN06264868_10388</name>
</gene>
<dbReference type="NCBIfam" id="TIGR01513">
    <property type="entry name" value="NAPRTase_put"/>
    <property type="match status" value="1"/>
</dbReference>
<evidence type="ECO:0000256" key="4">
    <source>
        <dbReference type="ARBA" id="ARBA00022553"/>
    </source>
</evidence>
<evidence type="ECO:0000256" key="5">
    <source>
        <dbReference type="ARBA" id="ARBA00022598"/>
    </source>
</evidence>
<dbReference type="Gene3D" id="3.20.20.70">
    <property type="entry name" value="Aldolase class I"/>
    <property type="match status" value="1"/>
</dbReference>
<dbReference type="GO" id="GO:0034355">
    <property type="term" value="P:NAD+ biosynthetic process via the salvage pathway"/>
    <property type="evidence" value="ECO:0007669"/>
    <property type="project" value="UniProtKB-ARBA"/>
</dbReference>
<dbReference type="GO" id="GO:0005829">
    <property type="term" value="C:cytosol"/>
    <property type="evidence" value="ECO:0007669"/>
    <property type="project" value="TreeGrafter"/>
</dbReference>
<evidence type="ECO:0000256" key="9">
    <source>
        <dbReference type="RuleBase" id="RU365100"/>
    </source>
</evidence>
<evidence type="ECO:0000256" key="8">
    <source>
        <dbReference type="ARBA" id="ARBA00048668"/>
    </source>
</evidence>